<dbReference type="CDD" id="cd06974">
    <property type="entry name" value="TerD_like"/>
    <property type="match status" value="2"/>
</dbReference>
<dbReference type="HOGENOM" id="CLU_047549_0_0_9"/>
<dbReference type="KEGG" id="dae:Dtox_2992"/>
<dbReference type="InterPro" id="IPR051324">
    <property type="entry name" value="Stress/Tellurium_Resist"/>
</dbReference>
<accession>C8W3G0</accession>
<comment type="similarity">
    <text evidence="1">Belongs to the CAPAB/TerDEXZ family.</text>
</comment>
<dbReference type="EMBL" id="CP001720">
    <property type="protein sequence ID" value="ACV63746.1"/>
    <property type="molecule type" value="Genomic_DNA"/>
</dbReference>
<dbReference type="InterPro" id="IPR017115">
    <property type="entry name" value="Tellurite_resistance_TerA"/>
</dbReference>
<keyword evidence="4" id="KW-1185">Reference proteome</keyword>
<protein>
    <submittedName>
        <fullName evidence="3">Stress protein</fullName>
    </submittedName>
</protein>
<dbReference type="eggNOG" id="COG4110">
    <property type="taxonomic scope" value="Bacteria"/>
</dbReference>
<name>C8W3G0_DESAS</name>
<feature type="domain" description="TerD" evidence="2">
    <location>
        <begin position="19"/>
        <end position="194"/>
    </location>
</feature>
<dbReference type="Pfam" id="PF02342">
    <property type="entry name" value="TerD"/>
    <property type="match status" value="1"/>
</dbReference>
<dbReference type="Gene3D" id="2.60.60.30">
    <property type="entry name" value="sav2460 like domains"/>
    <property type="match status" value="2"/>
</dbReference>
<evidence type="ECO:0000313" key="4">
    <source>
        <dbReference type="Proteomes" id="UP000002217"/>
    </source>
</evidence>
<evidence type="ECO:0000259" key="2">
    <source>
        <dbReference type="Pfam" id="PF02342"/>
    </source>
</evidence>
<dbReference type="RefSeq" id="WP_015758438.1">
    <property type="nucleotide sequence ID" value="NC_013216.1"/>
</dbReference>
<dbReference type="Proteomes" id="UP000002217">
    <property type="component" value="Chromosome"/>
</dbReference>
<sequence>MSWSLPVLYIEVINLSQLIMRGQKTDLTKNHPGVRSFLVGLGWDMGNTNIEVDAAAFLLQSNGKCRGDEDFVFYGNPSGRGRAITVNTDIVRSSDKAQFLIDINLIPEDVEKIAFTLTIYEGPARGHKFNQVSSSYLRVATQSNEEMVRFEMGRDFNEEVAIVVAELYRHKGEWKFNPIAMGYQGGLAALCGGFGIQVNDRPSNQSQKETAATQEKPVQKSARINLQKIELTKVGQKINLEKKAEGKLGEILINLNWNQGKKSQPKGFLGSLFGSGKNGGIDLDLGCLIEMKNGNKGAIQALGKSFGSYQNYPYIALDGDDRTGAVSTGENIRINGNFIHEFKRILVYSFIYQGVACWAEADGVVTVKQPGGPDIIVKLDEHDNRKIMCAIAMIENVNNETFSVERLVSYFAGHKEMDRAFNWNMSWTSGRK</sequence>
<organism evidence="3 4">
    <name type="scientific">Desulfofarcimen acetoxidans (strain ATCC 49208 / DSM 771 / KCTC 5769 / VKM B-1644 / 5575)</name>
    <name type="common">Desulfotomaculum acetoxidans</name>
    <dbReference type="NCBI Taxonomy" id="485916"/>
    <lineage>
        <taxon>Bacteria</taxon>
        <taxon>Bacillati</taxon>
        <taxon>Bacillota</taxon>
        <taxon>Clostridia</taxon>
        <taxon>Eubacteriales</taxon>
        <taxon>Peptococcaceae</taxon>
        <taxon>Desulfofarcimen</taxon>
    </lineage>
</organism>
<dbReference type="eggNOG" id="COG2310">
    <property type="taxonomic scope" value="Bacteria"/>
</dbReference>
<dbReference type="PANTHER" id="PTHR32097">
    <property type="entry name" value="CAMP-BINDING PROTEIN 1-RELATED"/>
    <property type="match status" value="1"/>
</dbReference>
<dbReference type="STRING" id="485916.Dtox_2992"/>
<reference evidence="3 4" key="1">
    <citation type="journal article" date="2009" name="Stand. Genomic Sci.">
        <title>Complete genome sequence of Desulfotomaculum acetoxidans type strain (5575).</title>
        <authorList>
            <person name="Spring S."/>
            <person name="Lapidus A."/>
            <person name="Schroder M."/>
            <person name="Gleim D."/>
            <person name="Sims D."/>
            <person name="Meincke L."/>
            <person name="Glavina Del Rio T."/>
            <person name="Tice H."/>
            <person name="Copeland A."/>
            <person name="Cheng J.F."/>
            <person name="Lucas S."/>
            <person name="Chen F."/>
            <person name="Nolan M."/>
            <person name="Bruce D."/>
            <person name="Goodwin L."/>
            <person name="Pitluck S."/>
            <person name="Ivanova N."/>
            <person name="Mavromatis K."/>
            <person name="Mikhailova N."/>
            <person name="Pati A."/>
            <person name="Chen A."/>
            <person name="Palaniappan K."/>
            <person name="Land M."/>
            <person name="Hauser L."/>
            <person name="Chang Y.J."/>
            <person name="Jeffries C.D."/>
            <person name="Chain P."/>
            <person name="Saunders E."/>
            <person name="Brettin T."/>
            <person name="Detter J.C."/>
            <person name="Goker M."/>
            <person name="Bristow J."/>
            <person name="Eisen J.A."/>
            <person name="Markowitz V."/>
            <person name="Hugenholtz P."/>
            <person name="Kyrpides N.C."/>
            <person name="Klenk H.P."/>
            <person name="Han C."/>
        </authorList>
    </citation>
    <scope>NUCLEOTIDE SEQUENCE [LARGE SCALE GENOMIC DNA]</scope>
    <source>
        <strain evidence="4">ATCC 49208 / DSM 771 / VKM B-1644</strain>
    </source>
</reference>
<proteinExistence type="inferred from homology"/>
<gene>
    <name evidence="3" type="ordered locus">Dtox_2992</name>
</gene>
<dbReference type="AlphaFoldDB" id="C8W3G0"/>
<evidence type="ECO:0000313" key="3">
    <source>
        <dbReference type="EMBL" id="ACV63746.1"/>
    </source>
</evidence>
<dbReference type="PANTHER" id="PTHR32097:SF4">
    <property type="entry name" value="GENERAL STRESS PROTEIN 16U"/>
    <property type="match status" value="1"/>
</dbReference>
<dbReference type="PIRSF" id="PIRSF037118">
    <property type="entry name" value="Tellurite_resistance_TerA"/>
    <property type="match status" value="1"/>
</dbReference>
<evidence type="ECO:0000256" key="1">
    <source>
        <dbReference type="ARBA" id="ARBA00008775"/>
    </source>
</evidence>
<dbReference type="InterPro" id="IPR003325">
    <property type="entry name" value="TerD"/>
</dbReference>